<comment type="caution">
    <text evidence="2">The sequence shown here is derived from an EMBL/GenBank/DDBJ whole genome shotgun (WGS) entry which is preliminary data.</text>
</comment>
<dbReference type="EMBL" id="BOQN01000054">
    <property type="protein sequence ID" value="GIM92415.1"/>
    <property type="molecule type" value="Genomic_DNA"/>
</dbReference>
<feature type="region of interest" description="Disordered" evidence="1">
    <location>
        <begin position="98"/>
        <end position="124"/>
    </location>
</feature>
<accession>A0A919TBB3</accession>
<dbReference type="Proteomes" id="UP000677082">
    <property type="component" value="Unassembled WGS sequence"/>
</dbReference>
<reference evidence="2 3" key="1">
    <citation type="submission" date="2021-03" db="EMBL/GenBank/DDBJ databases">
        <title>Whole genome shotgun sequence of Actinoplanes toevensis NBRC 105298.</title>
        <authorList>
            <person name="Komaki H."/>
            <person name="Tamura T."/>
        </authorList>
    </citation>
    <scope>NUCLEOTIDE SEQUENCE [LARGE SCALE GENOMIC DNA]</scope>
    <source>
        <strain evidence="2 3">NBRC 105298</strain>
    </source>
</reference>
<name>A0A919TBB3_9ACTN</name>
<keyword evidence="3" id="KW-1185">Reference proteome</keyword>
<evidence type="ECO:0000313" key="3">
    <source>
        <dbReference type="Proteomes" id="UP000677082"/>
    </source>
</evidence>
<dbReference type="AlphaFoldDB" id="A0A919TBB3"/>
<gene>
    <name evidence="2" type="ORF">Ato02nite_042080</name>
</gene>
<sequence>MARLAVRPIAYGEAAGDGHGCLLAYADDQHHTERDHDRRHQAEPSRVGAGGGQRTVARGDEGHRHVHGVVRGPPVLIVGGDGDLHDGETVLRVVIEGEGQPQNAAGAGDQVQRGARDRAGTGRRRLRALRPDRARRVGPLRTGLALRRGIALRTSLALRAGIAVRSGIALSRRGAGRHELRLREQEPGR</sequence>
<evidence type="ECO:0000313" key="2">
    <source>
        <dbReference type="EMBL" id="GIM92415.1"/>
    </source>
</evidence>
<evidence type="ECO:0000256" key="1">
    <source>
        <dbReference type="SAM" id="MobiDB-lite"/>
    </source>
</evidence>
<protein>
    <submittedName>
        <fullName evidence="2">Uncharacterized protein</fullName>
    </submittedName>
</protein>
<feature type="compositionally biased region" description="Basic and acidic residues" evidence="1">
    <location>
        <begin position="30"/>
        <end position="43"/>
    </location>
</feature>
<feature type="region of interest" description="Disordered" evidence="1">
    <location>
        <begin position="30"/>
        <end position="59"/>
    </location>
</feature>
<organism evidence="2 3">
    <name type="scientific">Paractinoplanes toevensis</name>
    <dbReference type="NCBI Taxonomy" id="571911"/>
    <lineage>
        <taxon>Bacteria</taxon>
        <taxon>Bacillati</taxon>
        <taxon>Actinomycetota</taxon>
        <taxon>Actinomycetes</taxon>
        <taxon>Micromonosporales</taxon>
        <taxon>Micromonosporaceae</taxon>
        <taxon>Paractinoplanes</taxon>
    </lineage>
</organism>
<proteinExistence type="predicted"/>